<proteinExistence type="predicted"/>
<dbReference type="OrthoDB" id="9813147at2"/>
<accession>A0A845LA10</accession>
<protein>
    <recommendedName>
        <fullName evidence="1">Magnesium chelatase ChlI-like catalytic domain-containing protein</fullName>
    </recommendedName>
</protein>
<dbReference type="EMBL" id="WXEX01000008">
    <property type="protein sequence ID" value="MZP43492.1"/>
    <property type="molecule type" value="Genomic_DNA"/>
</dbReference>
<comment type="caution">
    <text evidence="2">The sequence shown here is derived from an EMBL/GenBank/DDBJ whole genome shotgun (WGS) entry which is preliminary data.</text>
</comment>
<evidence type="ECO:0000259" key="1">
    <source>
        <dbReference type="Pfam" id="PF01078"/>
    </source>
</evidence>
<feature type="domain" description="Magnesium chelatase ChlI-like catalytic" evidence="1">
    <location>
        <begin position="1"/>
        <end position="50"/>
    </location>
</feature>
<dbReference type="AlphaFoldDB" id="A0A845LA10"/>
<dbReference type="Proteomes" id="UP000471031">
    <property type="component" value="Unassembled WGS sequence"/>
</dbReference>
<sequence>MHACPCGHLGNPEKECICSPVSVERYRNRISGPLWDRMDLQVAVNRPSYSDLFDSTKGLSTAEENSETVLNRVIDARRRQ</sequence>
<organism evidence="2 3">
    <name type="scientific">Heliomicrobium gestii</name>
    <name type="common">Heliobacterium gestii</name>
    <dbReference type="NCBI Taxonomy" id="2699"/>
    <lineage>
        <taxon>Bacteria</taxon>
        <taxon>Bacillati</taxon>
        <taxon>Bacillota</taxon>
        <taxon>Clostridia</taxon>
        <taxon>Eubacteriales</taxon>
        <taxon>Heliobacteriaceae</taxon>
        <taxon>Heliomicrobium</taxon>
    </lineage>
</organism>
<dbReference type="InterPro" id="IPR000523">
    <property type="entry name" value="Mg_chelatse_chII-like_cat_dom"/>
</dbReference>
<name>A0A845LA10_HELGE</name>
<dbReference type="GO" id="GO:0005524">
    <property type="term" value="F:ATP binding"/>
    <property type="evidence" value="ECO:0007669"/>
    <property type="project" value="InterPro"/>
</dbReference>
<dbReference type="RefSeq" id="WP_161262155.1">
    <property type="nucleotide sequence ID" value="NZ_JAFBDC010000007.1"/>
</dbReference>
<dbReference type="Pfam" id="PF01078">
    <property type="entry name" value="Mg_chelatase"/>
    <property type="match status" value="1"/>
</dbReference>
<keyword evidence="3" id="KW-1185">Reference proteome</keyword>
<evidence type="ECO:0000313" key="3">
    <source>
        <dbReference type="Proteomes" id="UP000471031"/>
    </source>
</evidence>
<reference evidence="2 3" key="1">
    <citation type="submission" date="2020-01" db="EMBL/GenBank/DDBJ databases">
        <title>Whole genome sequence of Heliobacterium gestii DSM 11169.</title>
        <authorList>
            <person name="Kyndt J.A."/>
            <person name="Meyer T.E."/>
        </authorList>
    </citation>
    <scope>NUCLEOTIDE SEQUENCE [LARGE SCALE GENOMIC DNA]</scope>
    <source>
        <strain evidence="2 3">DSM 11169</strain>
    </source>
</reference>
<evidence type="ECO:0000313" key="2">
    <source>
        <dbReference type="EMBL" id="MZP43492.1"/>
    </source>
</evidence>
<gene>
    <name evidence="2" type="ORF">GTO89_10620</name>
</gene>